<feature type="compositionally biased region" description="Polar residues" evidence="1">
    <location>
        <begin position="969"/>
        <end position="979"/>
    </location>
</feature>
<reference evidence="2" key="2">
    <citation type="journal article" date="2023" name="BMC Genomics">
        <title>Pest status, molecular evolution, and epigenetic factors derived from the genome assembly of Frankliniella fusca, a thysanopteran phytovirus vector.</title>
        <authorList>
            <person name="Catto M.A."/>
            <person name="Labadie P.E."/>
            <person name="Jacobson A.L."/>
            <person name="Kennedy G.G."/>
            <person name="Srinivasan R."/>
            <person name="Hunt B.G."/>
        </authorList>
    </citation>
    <scope>NUCLEOTIDE SEQUENCE</scope>
    <source>
        <strain evidence="2">PL_HMW_Pooled</strain>
    </source>
</reference>
<proteinExistence type="predicted"/>
<gene>
    <name evidence="2" type="ORF">KUF71_007399</name>
</gene>
<comment type="caution">
    <text evidence="2">The sequence shown here is derived from an EMBL/GenBank/DDBJ whole genome shotgun (WGS) entry which is preliminary data.</text>
</comment>
<feature type="region of interest" description="Disordered" evidence="1">
    <location>
        <begin position="32"/>
        <end position="55"/>
    </location>
</feature>
<feature type="region of interest" description="Disordered" evidence="1">
    <location>
        <begin position="755"/>
        <end position="882"/>
    </location>
</feature>
<sequence length="1191" mass="133670">MPKVKSIHKPSYQRKLANVAVQNELEQICHGAQAVNEHVPEPVNTEAPDRHEEAPLVDDAIVEAEEILIHENAEQDLGVNNQEPEISSSESESEASVNSAADSSDPDDDYVDMDDDLNFQSNIAVWSIQYGITSSATNALLSILRQRHPFLPKDSRTLKKTPTFTQTKRLVNGQYVHVGVEKSVILKMEQGLVPGCNSVDLKVFTDGVKFYKSVNHEGWPILFSSDSFIDSSPGVIGLFYGVGKPNRIGDFLEDYIEEVQHIKDEGIWFRGRNFPINIKFYLADAPARAYLKSTMGHTSAHGCERCDQEGDFIGFQTYQSTVGNLRTDQSFDLRLDAEHHHEDISPLAALETRFISQFPLDPMHLIDLGIFKRFLQYVFRRGPLNIRMTGNDIERFDQLLTLLSDYTPVEFKRKPTLSRLNRWKATEFGLVFKYLGLVIFSVVLKDEVYNLFLLLHSAVFIYSNDDLIRILLDSAKQFATQFVQYSAQLFGPQFIVYNEHSFLHLGDDVERYGKLSNFSAYPFESMLGRMKHLILSPSKPLQQIHRRLTEKASVEARAKRNRADDRFSIEHTNGPVGNLIVQAQYAKYECKECTLYVSEPNNCVLFSDGKYGLVQNLVRCEDGVKRLLARTFNGTADLYNYPLPSSDLGIVILSNLEECLTTYLFSDILSKCFYMPLREGDIEVCVVPHKWIFNGELLCPEDRSKEAAASKAYEDPDDSYVLKACTVRKTYNSYEAARKMLPFAYDTDGLLSEQELGRGSRKKKKKVPFSFDEDSDNQMDQENIKRPKKTGAHQSRKQLINQPLPPPPQLSPQSRGKNLLDLLKRKRDENVMKKDGASKKTSQALHSQFKSSVSTVTSDKQLSSYSVKENTTPAPQSHTIGTDELLTSCGDPQSQSSGVSFTPSNSLILSCSVNSSCSNNSKNGPANNERSPEKTHTDVEEFDSCFRLGNKGSSNFQVDDSGFADDTLDSNVDTPDASYSGNESEDGSNDSEESVVHQNINKTVLRSVSARTLTAPQTKTVVRPLHSKDPSDIFKRILVKQQLLLTKQVEMDHKIDLILGYVGAADGATKPEGWPKVFPLPSKLSIMEFESILKDPEVYEFAVRHFSVVVGMGSDPAGMATEICSKMFSRGLASHLNWQGSEAKRGIKNMRVGQLILDAVAKRYEGKFKKSSLTSAISVWLRNRSQSHPSE</sequence>
<name>A0AAE1HAY5_9NEOP</name>
<evidence type="ECO:0000256" key="1">
    <source>
        <dbReference type="SAM" id="MobiDB-lite"/>
    </source>
</evidence>
<feature type="compositionally biased region" description="Polar residues" evidence="1">
    <location>
        <begin position="839"/>
        <end position="880"/>
    </location>
</feature>
<dbReference type="AlphaFoldDB" id="A0AAE1HAY5"/>
<dbReference type="Proteomes" id="UP001219518">
    <property type="component" value="Unassembled WGS sequence"/>
</dbReference>
<protein>
    <submittedName>
        <fullName evidence="2">Ferredoxin oxidoreductase 1 subunit ForD</fullName>
    </submittedName>
</protein>
<accession>A0AAE1HAY5</accession>
<feature type="compositionally biased region" description="Basic residues" evidence="1">
    <location>
        <begin position="786"/>
        <end position="796"/>
    </location>
</feature>
<feature type="compositionally biased region" description="Acidic residues" evidence="1">
    <location>
        <begin position="983"/>
        <end position="993"/>
    </location>
</feature>
<evidence type="ECO:0000313" key="3">
    <source>
        <dbReference type="Proteomes" id="UP001219518"/>
    </source>
</evidence>
<feature type="region of interest" description="Disordered" evidence="1">
    <location>
        <begin position="956"/>
        <end position="994"/>
    </location>
</feature>
<organism evidence="2 3">
    <name type="scientific">Frankliniella fusca</name>
    <dbReference type="NCBI Taxonomy" id="407009"/>
    <lineage>
        <taxon>Eukaryota</taxon>
        <taxon>Metazoa</taxon>
        <taxon>Ecdysozoa</taxon>
        <taxon>Arthropoda</taxon>
        <taxon>Hexapoda</taxon>
        <taxon>Insecta</taxon>
        <taxon>Pterygota</taxon>
        <taxon>Neoptera</taxon>
        <taxon>Paraneoptera</taxon>
        <taxon>Thysanoptera</taxon>
        <taxon>Terebrantia</taxon>
        <taxon>Thripoidea</taxon>
        <taxon>Thripidae</taxon>
        <taxon>Frankliniella</taxon>
    </lineage>
</organism>
<dbReference type="PANTHER" id="PTHR33053:SF9">
    <property type="entry name" value="AGAP000105-PA"/>
    <property type="match status" value="1"/>
</dbReference>
<feature type="region of interest" description="Disordered" evidence="1">
    <location>
        <begin position="918"/>
        <end position="938"/>
    </location>
</feature>
<feature type="region of interest" description="Disordered" evidence="1">
    <location>
        <begin position="71"/>
        <end position="114"/>
    </location>
</feature>
<evidence type="ECO:0000313" key="2">
    <source>
        <dbReference type="EMBL" id="KAK3917996.1"/>
    </source>
</evidence>
<feature type="compositionally biased region" description="Basic and acidic residues" evidence="1">
    <location>
        <begin position="822"/>
        <end position="838"/>
    </location>
</feature>
<dbReference type="EMBL" id="JAHWGI010000833">
    <property type="protein sequence ID" value="KAK3917996.1"/>
    <property type="molecule type" value="Genomic_DNA"/>
</dbReference>
<dbReference type="PANTHER" id="PTHR33053">
    <property type="entry name" value="PROTEIN, PUTATIVE-RELATED"/>
    <property type="match status" value="1"/>
</dbReference>
<keyword evidence="3" id="KW-1185">Reference proteome</keyword>
<feature type="compositionally biased region" description="Low complexity" evidence="1">
    <location>
        <begin position="87"/>
        <end position="103"/>
    </location>
</feature>
<reference evidence="2" key="1">
    <citation type="submission" date="2021-07" db="EMBL/GenBank/DDBJ databases">
        <authorList>
            <person name="Catto M.A."/>
            <person name="Jacobson A."/>
            <person name="Kennedy G."/>
            <person name="Labadie P."/>
            <person name="Hunt B.G."/>
            <person name="Srinivasan R."/>
        </authorList>
    </citation>
    <scope>NUCLEOTIDE SEQUENCE</scope>
    <source>
        <strain evidence="2">PL_HMW_Pooled</strain>
        <tissue evidence="2">Head</tissue>
    </source>
</reference>
<feature type="compositionally biased region" description="Acidic residues" evidence="1">
    <location>
        <begin position="104"/>
        <end position="114"/>
    </location>
</feature>